<dbReference type="EMBL" id="CP159837">
    <property type="protein sequence ID" value="XCM35860.1"/>
    <property type="molecule type" value="Genomic_DNA"/>
</dbReference>
<organism evidence="1">
    <name type="scientific">Planktothricoides raciborskii GIHE-MW2</name>
    <dbReference type="NCBI Taxonomy" id="2792601"/>
    <lineage>
        <taxon>Bacteria</taxon>
        <taxon>Bacillati</taxon>
        <taxon>Cyanobacteriota</taxon>
        <taxon>Cyanophyceae</taxon>
        <taxon>Oscillatoriophycideae</taxon>
        <taxon>Oscillatoriales</taxon>
        <taxon>Oscillatoriaceae</taxon>
        <taxon>Planktothricoides</taxon>
    </lineage>
</organism>
<dbReference type="AlphaFoldDB" id="A0AAU8JAP8"/>
<protein>
    <submittedName>
        <fullName evidence="1">DUF2993 domain-containing protein</fullName>
    </submittedName>
</protein>
<name>A0AAU8JAP8_9CYAN</name>
<evidence type="ECO:0000313" key="1">
    <source>
        <dbReference type="EMBL" id="XCM35860.1"/>
    </source>
</evidence>
<dbReference type="InterPro" id="IPR021373">
    <property type="entry name" value="DUF2993"/>
</dbReference>
<accession>A0AAU8JAP8</accession>
<sequence length="262" mass="28686">MSSNLILSKSAKTLDAVKEVSPKSGKLTGKLISKILAPALKFWLRSQLDAIENLQLTISGGNRQILSGSIPGVLISASHAIYQGISLSQIWLEGTGIRFNIREVLQGQPLHLIDPVPINAQLQFTQGDIDASLASPLFNQAMQEFLDSWLHSVVNSWEQLQINLGQDKLTLTGLCQPAMLHPQSYANAIAETEGKKSAVLQMGLEIRNGHQLYLVNPQLHIAGQEIIYLEHFSWDFGSSVMISQLTLLPGQLTCQGQIMVTP</sequence>
<dbReference type="RefSeq" id="WP_054466079.1">
    <property type="nucleotide sequence ID" value="NZ_CP159837.1"/>
</dbReference>
<reference evidence="1" key="1">
    <citation type="submission" date="2024-07" db="EMBL/GenBank/DDBJ databases">
        <authorList>
            <person name="Kim Y.J."/>
            <person name="Jeong J.Y."/>
        </authorList>
    </citation>
    <scope>NUCLEOTIDE SEQUENCE</scope>
    <source>
        <strain evidence="1">GIHE-MW2</strain>
    </source>
</reference>
<dbReference type="Pfam" id="PF11209">
    <property type="entry name" value="LmeA"/>
    <property type="match status" value="1"/>
</dbReference>
<gene>
    <name evidence="1" type="ORF">ABWT76_004571</name>
</gene>
<proteinExistence type="predicted"/>